<proteinExistence type="predicted"/>
<evidence type="ECO:0000259" key="1">
    <source>
        <dbReference type="Pfam" id="PF00899"/>
    </source>
</evidence>
<gene>
    <name evidence="2" type="ORF">ACH407_28990</name>
</gene>
<dbReference type="PANTHER" id="PTHR43267">
    <property type="entry name" value="TRNA THREONYLCARBAMOYLADENOSINE DEHYDRATASE"/>
    <property type="match status" value="1"/>
</dbReference>
<dbReference type="Pfam" id="PF00899">
    <property type="entry name" value="ThiF"/>
    <property type="match status" value="1"/>
</dbReference>
<dbReference type="Proteomes" id="UP001611339">
    <property type="component" value="Unassembled WGS sequence"/>
</dbReference>
<accession>A0ABW7UGY2</accession>
<dbReference type="RefSeq" id="WP_398711980.1">
    <property type="nucleotide sequence ID" value="NZ_JBIRUI010000015.1"/>
</dbReference>
<comment type="caution">
    <text evidence="2">The sequence shown here is derived from an EMBL/GenBank/DDBJ whole genome shotgun (WGS) entry which is preliminary data.</text>
</comment>
<dbReference type="SUPFAM" id="SSF69572">
    <property type="entry name" value="Activating enzymes of the ubiquitin-like proteins"/>
    <property type="match status" value="1"/>
</dbReference>
<reference evidence="2 3" key="1">
    <citation type="submission" date="2024-10" db="EMBL/GenBank/DDBJ databases">
        <title>The Natural Products Discovery Center: Release of the First 8490 Sequenced Strains for Exploring Actinobacteria Biosynthetic Diversity.</title>
        <authorList>
            <person name="Kalkreuter E."/>
            <person name="Kautsar S.A."/>
            <person name="Yang D."/>
            <person name="Bader C.D."/>
            <person name="Teijaro C.N."/>
            <person name="Fluegel L."/>
            <person name="Davis C.M."/>
            <person name="Simpson J.R."/>
            <person name="Lauterbach L."/>
            <person name="Steele A.D."/>
            <person name="Gui C."/>
            <person name="Meng S."/>
            <person name="Li G."/>
            <person name="Viehrig K."/>
            <person name="Ye F."/>
            <person name="Su P."/>
            <person name="Kiefer A.F."/>
            <person name="Nichols A."/>
            <person name="Cepeda A.J."/>
            <person name="Yan W."/>
            <person name="Fan B."/>
            <person name="Jiang Y."/>
            <person name="Adhikari A."/>
            <person name="Zheng C.-J."/>
            <person name="Schuster L."/>
            <person name="Cowan T.M."/>
            <person name="Smanski M.J."/>
            <person name="Chevrette M.G."/>
            <person name="De Carvalho L.P.S."/>
            <person name="Shen B."/>
        </authorList>
    </citation>
    <scope>NUCLEOTIDE SEQUENCE [LARGE SCALE GENOMIC DNA]</scope>
    <source>
        <strain evidence="2 3">NPDC020602</strain>
    </source>
</reference>
<dbReference type="InterPro" id="IPR000594">
    <property type="entry name" value="ThiF_NAD_FAD-bd"/>
</dbReference>
<dbReference type="InterPro" id="IPR045886">
    <property type="entry name" value="ThiF/MoeB/HesA"/>
</dbReference>
<dbReference type="EMBL" id="JBIRUI010000015">
    <property type="protein sequence ID" value="MFI1717582.1"/>
    <property type="molecule type" value="Genomic_DNA"/>
</dbReference>
<organism evidence="2 3">
    <name type="scientific">Streptomyces litmocidini</name>
    <dbReference type="NCBI Taxonomy" id="67318"/>
    <lineage>
        <taxon>Bacteria</taxon>
        <taxon>Bacillati</taxon>
        <taxon>Actinomycetota</taxon>
        <taxon>Actinomycetes</taxon>
        <taxon>Kitasatosporales</taxon>
        <taxon>Streptomycetaceae</taxon>
        <taxon>Streptomyces</taxon>
    </lineage>
</organism>
<dbReference type="PANTHER" id="PTHR43267:SF1">
    <property type="entry name" value="TRNA THREONYLCARBAMOYLADENOSINE DEHYDRATASE"/>
    <property type="match status" value="1"/>
</dbReference>
<protein>
    <submittedName>
        <fullName evidence="2">HesA/MoeB/ThiF family protein</fullName>
    </submittedName>
</protein>
<dbReference type="Gene3D" id="3.40.50.720">
    <property type="entry name" value="NAD(P)-binding Rossmann-like Domain"/>
    <property type="match status" value="1"/>
</dbReference>
<evidence type="ECO:0000313" key="3">
    <source>
        <dbReference type="Proteomes" id="UP001611339"/>
    </source>
</evidence>
<feature type="domain" description="THIF-type NAD/FAD binding fold" evidence="1">
    <location>
        <begin position="11"/>
        <end position="251"/>
    </location>
</feature>
<dbReference type="InterPro" id="IPR035985">
    <property type="entry name" value="Ubiquitin-activating_enz"/>
</dbReference>
<name>A0ABW7UGY2_9ACTN</name>
<keyword evidence="3" id="KW-1185">Reference proteome</keyword>
<evidence type="ECO:0000313" key="2">
    <source>
        <dbReference type="EMBL" id="MFI1717582.1"/>
    </source>
</evidence>
<sequence>MTGRVFAAESYARQVDYLGLFTPDTGAAQQRLLAARIGVIGIGGIGGIVAQHLAAAGVGRFWLVDDDRVALHNLNRQFTYARRDLGRPKTEALADYLGAIRPGAETVGVRRRVATTGDLAASLPGDLDLVVVAADTPPGLPAVVSDWAAGTGTPTAIGAVGVGVGLWGPVLDPSRGGCWSCFERARRAGLTDREREIEDRSSEPAPFSFGPANTVVAAMLAHDIVEFLCSGTCPTLGRRAALDFTRQQITHSEESMCTCPTTS</sequence>